<dbReference type="EMBL" id="JAOCQI010000003">
    <property type="protein sequence ID" value="MCT7313290.1"/>
    <property type="molecule type" value="Genomic_DNA"/>
</dbReference>
<gene>
    <name evidence="1" type="ORF">N5J06_20135</name>
</gene>
<dbReference type="Proteomes" id="UP001164420">
    <property type="component" value="Unassembled WGS sequence"/>
</dbReference>
<proteinExistence type="predicted"/>
<accession>A0ABT2LD05</accession>
<protein>
    <submittedName>
        <fullName evidence="1">Uncharacterized protein</fullName>
    </submittedName>
</protein>
<name>A0ABT2LD05_9RALS</name>
<keyword evidence="2" id="KW-1185">Reference proteome</keyword>
<sequence length="290" mass="33137">MKARLHPPPSKLPTDVKSALSLIKHTAIGFDRLTFHVDHPAPNIPASEIELHCTKLNVITGRSLPYHPIWQTRVDVFQPSNKALSLLAKAMGTRHAARLSYAEPAIDWLVDNDDAAYSLCKFFLEHLHVPYLRHDVAFFKETAYFAPRADQHAEKNARNVVLYADRASKLWPAHELKSPCCHLEYRLHGVGTLANQGLLTLADCVQFDHRAFWAENLRLYCLPKMAELGRWLDPDNIDVTDSALRKRANVFLDQYRHHEIFVLQNLWRDVPETADVLLPVANELFLDIAM</sequence>
<evidence type="ECO:0000313" key="2">
    <source>
        <dbReference type="Proteomes" id="UP001164420"/>
    </source>
</evidence>
<dbReference type="RefSeq" id="WP_260785037.1">
    <property type="nucleotide sequence ID" value="NZ_JAOCQI010000003.1"/>
</dbReference>
<evidence type="ECO:0000313" key="1">
    <source>
        <dbReference type="EMBL" id="MCT7313290.1"/>
    </source>
</evidence>
<reference evidence="1 2" key="1">
    <citation type="journal article" date="2023" name="Front. Microbiol.">
        <title>Ralstonia chuxiongensis sp. nov., Ralstonia mojiangensis sp. nov., and Ralstonia soli sp. nov., isolated from tobacco fields, are three novel species in the family Burkholderiaceae.</title>
        <authorList>
            <person name="Lu C.H."/>
            <person name="Zhang Y.Y."/>
            <person name="Jiang N."/>
            <person name="Chen W."/>
            <person name="Shao X."/>
            <person name="Zhao Z.M."/>
            <person name="Lu W.L."/>
            <person name="Hu X."/>
            <person name="Xi Y.X."/>
            <person name="Zou S.Y."/>
            <person name="Wei Q.J."/>
            <person name="Lin Z.L."/>
            <person name="Gong L."/>
            <person name="Gai X.T."/>
            <person name="Zhang L.Q."/>
            <person name="Li J.Y."/>
            <person name="Jin Y."/>
            <person name="Xia Z.Y."/>
        </authorList>
    </citation>
    <scope>NUCLEOTIDE SEQUENCE [LARGE SCALE GENOMIC DNA]</scope>
    <source>
        <strain evidence="1 2">22TCJT01-1</strain>
    </source>
</reference>
<organism evidence="1 2">
    <name type="scientific">Ralstonia mojiangensis</name>
    <dbReference type="NCBI Taxonomy" id="2953895"/>
    <lineage>
        <taxon>Bacteria</taxon>
        <taxon>Pseudomonadati</taxon>
        <taxon>Pseudomonadota</taxon>
        <taxon>Betaproteobacteria</taxon>
        <taxon>Burkholderiales</taxon>
        <taxon>Burkholderiaceae</taxon>
        <taxon>Ralstonia</taxon>
    </lineage>
</organism>
<comment type="caution">
    <text evidence="1">The sequence shown here is derived from an EMBL/GenBank/DDBJ whole genome shotgun (WGS) entry which is preliminary data.</text>
</comment>